<evidence type="ECO:0000256" key="4">
    <source>
        <dbReference type="ARBA" id="ARBA00023163"/>
    </source>
</evidence>
<dbReference type="PANTHER" id="PTHR31190">
    <property type="entry name" value="DNA-BINDING DOMAIN"/>
    <property type="match status" value="1"/>
</dbReference>
<evidence type="ECO:0000256" key="2">
    <source>
        <dbReference type="ARBA" id="ARBA00023015"/>
    </source>
</evidence>
<dbReference type="AlphaFoldDB" id="A0AAD8T8F5"/>
<comment type="subcellular location">
    <subcellularLocation>
        <location evidence="1">Nucleus</location>
    </subcellularLocation>
</comment>
<dbReference type="CDD" id="cd00018">
    <property type="entry name" value="AP2"/>
    <property type="match status" value="1"/>
</dbReference>
<dbReference type="GO" id="GO:0003677">
    <property type="term" value="F:DNA binding"/>
    <property type="evidence" value="ECO:0007669"/>
    <property type="project" value="UniProtKB-KW"/>
</dbReference>
<gene>
    <name evidence="7" type="ORF">QYE76_038105</name>
</gene>
<comment type="caution">
    <text evidence="7">The sequence shown here is derived from an EMBL/GenBank/DDBJ whole genome shotgun (WGS) entry which is preliminary data.</text>
</comment>
<dbReference type="SUPFAM" id="SSF54171">
    <property type="entry name" value="DNA-binding domain"/>
    <property type="match status" value="1"/>
</dbReference>
<dbReference type="InterPro" id="IPR036955">
    <property type="entry name" value="AP2/ERF_dom_sf"/>
</dbReference>
<keyword evidence="2" id="KW-0805">Transcription regulation</keyword>
<evidence type="ECO:0000256" key="1">
    <source>
        <dbReference type="ARBA" id="ARBA00004123"/>
    </source>
</evidence>
<feature type="domain" description="AP2/ERF" evidence="6">
    <location>
        <begin position="114"/>
        <end position="172"/>
    </location>
</feature>
<keyword evidence="3" id="KW-0238">DNA-binding</keyword>
<dbReference type="GO" id="GO:0003700">
    <property type="term" value="F:DNA-binding transcription factor activity"/>
    <property type="evidence" value="ECO:0007669"/>
    <property type="project" value="InterPro"/>
</dbReference>
<dbReference type="Proteomes" id="UP001231189">
    <property type="component" value="Unassembled WGS sequence"/>
</dbReference>
<protein>
    <recommendedName>
        <fullName evidence="6">AP2/ERF domain-containing protein</fullName>
    </recommendedName>
</protein>
<dbReference type="GO" id="GO:0009873">
    <property type="term" value="P:ethylene-activated signaling pathway"/>
    <property type="evidence" value="ECO:0007669"/>
    <property type="project" value="InterPro"/>
</dbReference>
<dbReference type="Pfam" id="PF00847">
    <property type="entry name" value="AP2"/>
    <property type="match status" value="1"/>
</dbReference>
<dbReference type="InterPro" id="IPR044808">
    <property type="entry name" value="ERF_plant"/>
</dbReference>
<dbReference type="EMBL" id="JAUUTY010000002">
    <property type="protein sequence ID" value="KAK1677257.1"/>
    <property type="molecule type" value="Genomic_DNA"/>
</dbReference>
<keyword evidence="4" id="KW-0804">Transcription</keyword>
<reference evidence="7" key="1">
    <citation type="submission" date="2023-07" db="EMBL/GenBank/DDBJ databases">
        <title>A chromosome-level genome assembly of Lolium multiflorum.</title>
        <authorList>
            <person name="Chen Y."/>
            <person name="Copetti D."/>
            <person name="Kolliker R."/>
            <person name="Studer B."/>
        </authorList>
    </citation>
    <scope>NUCLEOTIDE SEQUENCE</scope>
    <source>
        <strain evidence="7">02402/16</strain>
        <tissue evidence="7">Leaf</tissue>
    </source>
</reference>
<dbReference type="InterPro" id="IPR001471">
    <property type="entry name" value="AP2/ERF_dom"/>
</dbReference>
<accession>A0AAD8T8F5</accession>
<dbReference type="PROSITE" id="PS51032">
    <property type="entry name" value="AP2_ERF"/>
    <property type="match status" value="1"/>
</dbReference>
<dbReference type="InterPro" id="IPR016177">
    <property type="entry name" value="DNA-bd_dom_sf"/>
</dbReference>
<evidence type="ECO:0000256" key="5">
    <source>
        <dbReference type="ARBA" id="ARBA00023242"/>
    </source>
</evidence>
<name>A0AAD8T8F5_LOLMU</name>
<organism evidence="7 8">
    <name type="scientific">Lolium multiflorum</name>
    <name type="common">Italian ryegrass</name>
    <name type="synonym">Lolium perenne subsp. multiflorum</name>
    <dbReference type="NCBI Taxonomy" id="4521"/>
    <lineage>
        <taxon>Eukaryota</taxon>
        <taxon>Viridiplantae</taxon>
        <taxon>Streptophyta</taxon>
        <taxon>Embryophyta</taxon>
        <taxon>Tracheophyta</taxon>
        <taxon>Spermatophyta</taxon>
        <taxon>Magnoliopsida</taxon>
        <taxon>Liliopsida</taxon>
        <taxon>Poales</taxon>
        <taxon>Poaceae</taxon>
        <taxon>BOP clade</taxon>
        <taxon>Pooideae</taxon>
        <taxon>Poodae</taxon>
        <taxon>Poeae</taxon>
        <taxon>Poeae Chloroplast Group 2 (Poeae type)</taxon>
        <taxon>Loliodinae</taxon>
        <taxon>Loliinae</taxon>
        <taxon>Lolium</taxon>
    </lineage>
</organism>
<dbReference type="Gene3D" id="3.30.730.10">
    <property type="entry name" value="AP2/ERF domain"/>
    <property type="match status" value="1"/>
</dbReference>
<keyword evidence="8" id="KW-1185">Reference proteome</keyword>
<evidence type="ECO:0000259" key="6">
    <source>
        <dbReference type="PROSITE" id="PS51032"/>
    </source>
</evidence>
<sequence length="286" mass="30320">MCTYYTACTSTAADPYCSSSDSFPPDLTGGDMYYTGFNAAADPFCSSSDSFPSDLSSGEMLYPDYPGCMGAGNNPSCSTSSSSDSFPSNTSSCSGEMVYAGAGREPRRKPAAASFIGVRARPWGRFAAEIRDSTRGGARVWLGTFGTAEAAAMAYDQAALSSRGAATALNFPVERVQESLRALALGGVASSTPTGTGGSPVLALKRRHCKRKRRSKAEMMTAAAIGGAGRRKNKVYSNGTTEQTRFIVELEDLGVDYLEELLRITDDPLQLEAPAADFVQYGELYM</sequence>
<dbReference type="GO" id="GO:0005634">
    <property type="term" value="C:nucleus"/>
    <property type="evidence" value="ECO:0007669"/>
    <property type="project" value="UniProtKB-SubCell"/>
</dbReference>
<dbReference type="PANTHER" id="PTHR31190:SF89">
    <property type="entry name" value="OS07G0410700 PROTEIN"/>
    <property type="match status" value="1"/>
</dbReference>
<evidence type="ECO:0000313" key="8">
    <source>
        <dbReference type="Proteomes" id="UP001231189"/>
    </source>
</evidence>
<keyword evidence="5" id="KW-0539">Nucleus</keyword>
<evidence type="ECO:0000256" key="3">
    <source>
        <dbReference type="ARBA" id="ARBA00023125"/>
    </source>
</evidence>
<dbReference type="SMART" id="SM00380">
    <property type="entry name" value="AP2"/>
    <property type="match status" value="1"/>
</dbReference>
<evidence type="ECO:0000313" key="7">
    <source>
        <dbReference type="EMBL" id="KAK1677257.1"/>
    </source>
</evidence>
<proteinExistence type="predicted"/>
<dbReference type="PRINTS" id="PR00367">
    <property type="entry name" value="ETHRSPELEMNT"/>
</dbReference>